<accession>A0A9P8CFL5</accession>
<dbReference type="OrthoDB" id="276276at2759"/>
<dbReference type="Proteomes" id="UP000887226">
    <property type="component" value="Unassembled WGS sequence"/>
</dbReference>
<evidence type="ECO:0000313" key="2">
    <source>
        <dbReference type="EMBL" id="KAG9244860.1"/>
    </source>
</evidence>
<dbReference type="InterPro" id="IPR000086">
    <property type="entry name" value="NUDIX_hydrolase_dom"/>
</dbReference>
<dbReference type="EMBL" id="MU253879">
    <property type="protein sequence ID" value="KAG9244860.1"/>
    <property type="molecule type" value="Genomic_DNA"/>
</dbReference>
<evidence type="ECO:0000313" key="3">
    <source>
        <dbReference type="Proteomes" id="UP000887226"/>
    </source>
</evidence>
<evidence type="ECO:0000259" key="1">
    <source>
        <dbReference type="PROSITE" id="PS51462"/>
    </source>
</evidence>
<dbReference type="SUPFAM" id="SSF55811">
    <property type="entry name" value="Nudix"/>
    <property type="match status" value="1"/>
</dbReference>
<dbReference type="AlphaFoldDB" id="A0A9P8CFL5"/>
<keyword evidence="3" id="KW-1185">Reference proteome</keyword>
<protein>
    <recommendedName>
        <fullName evidence="1">Nudix hydrolase domain-containing protein</fullName>
    </recommendedName>
</protein>
<dbReference type="InterPro" id="IPR015797">
    <property type="entry name" value="NUDIX_hydrolase-like_dom_sf"/>
</dbReference>
<gene>
    <name evidence="2" type="ORF">BJ878DRAFT_420486</name>
</gene>
<dbReference type="Pfam" id="PF00293">
    <property type="entry name" value="NUDIX"/>
    <property type="match status" value="1"/>
</dbReference>
<feature type="domain" description="Nudix hydrolase" evidence="1">
    <location>
        <begin position="1"/>
        <end position="111"/>
    </location>
</feature>
<dbReference type="PANTHER" id="PTHR43736">
    <property type="entry name" value="ADP-RIBOSE PYROPHOSPHATASE"/>
    <property type="match status" value="1"/>
</dbReference>
<proteinExistence type="predicted"/>
<dbReference type="Gene3D" id="3.90.79.10">
    <property type="entry name" value="Nucleoside Triphosphate Pyrophosphohydrolase"/>
    <property type="match status" value="1"/>
</dbReference>
<dbReference type="PANTHER" id="PTHR43736:SF1">
    <property type="entry name" value="DIHYDRONEOPTERIN TRIPHOSPHATE DIPHOSPHATASE"/>
    <property type="match status" value="1"/>
</dbReference>
<feature type="non-terminal residue" evidence="2">
    <location>
        <position position="1"/>
    </location>
</feature>
<dbReference type="CDD" id="cd02883">
    <property type="entry name" value="NUDIX_Hydrolase"/>
    <property type="match status" value="1"/>
</dbReference>
<sequence length="126" mass="13997">ILLIKRASTDYSPDLWEPPGGSVDAEDESILHAVVREVWEETGLRVESFGTGNIMKDNAGEQYHAAGKEGKIFVEVTFHGSGGEKWCELNLAVEPKMFMTLLLRLMQRSIKTGVGLTRRLSGTFRS</sequence>
<reference evidence="2" key="1">
    <citation type="journal article" date="2021" name="IMA Fungus">
        <title>Genomic characterization of three marine fungi, including Emericellopsis atlantica sp. nov. with signatures of a generalist lifestyle and marine biomass degradation.</title>
        <authorList>
            <person name="Hagestad O.C."/>
            <person name="Hou L."/>
            <person name="Andersen J.H."/>
            <person name="Hansen E.H."/>
            <person name="Altermark B."/>
            <person name="Li C."/>
            <person name="Kuhnert E."/>
            <person name="Cox R.J."/>
            <person name="Crous P.W."/>
            <person name="Spatafora J.W."/>
            <person name="Lail K."/>
            <person name="Amirebrahimi M."/>
            <person name="Lipzen A."/>
            <person name="Pangilinan J."/>
            <person name="Andreopoulos W."/>
            <person name="Hayes R.D."/>
            <person name="Ng V."/>
            <person name="Grigoriev I.V."/>
            <person name="Jackson S.A."/>
            <person name="Sutton T.D.S."/>
            <person name="Dobson A.D.W."/>
            <person name="Rama T."/>
        </authorList>
    </citation>
    <scope>NUCLEOTIDE SEQUENCE</scope>
    <source>
        <strain evidence="2">TRa3180A</strain>
    </source>
</reference>
<organism evidence="2 3">
    <name type="scientific">Calycina marina</name>
    <dbReference type="NCBI Taxonomy" id="1763456"/>
    <lineage>
        <taxon>Eukaryota</taxon>
        <taxon>Fungi</taxon>
        <taxon>Dikarya</taxon>
        <taxon>Ascomycota</taxon>
        <taxon>Pezizomycotina</taxon>
        <taxon>Leotiomycetes</taxon>
        <taxon>Helotiales</taxon>
        <taxon>Pezizellaceae</taxon>
        <taxon>Calycina</taxon>
    </lineage>
</organism>
<name>A0A9P8CFL5_9HELO</name>
<comment type="caution">
    <text evidence="2">The sequence shown here is derived from an EMBL/GenBank/DDBJ whole genome shotgun (WGS) entry which is preliminary data.</text>
</comment>
<dbReference type="PROSITE" id="PS51462">
    <property type="entry name" value="NUDIX"/>
    <property type="match status" value="1"/>
</dbReference>